<dbReference type="InterPro" id="IPR000531">
    <property type="entry name" value="Beta-barrel_TonB"/>
</dbReference>
<comment type="similarity">
    <text evidence="8 9">Belongs to the TonB-dependent receptor family.</text>
</comment>
<dbReference type="GO" id="GO:0009279">
    <property type="term" value="C:cell outer membrane"/>
    <property type="evidence" value="ECO:0007669"/>
    <property type="project" value="UniProtKB-SubCell"/>
</dbReference>
<evidence type="ECO:0000313" key="13">
    <source>
        <dbReference type="EMBL" id="SHF62348.1"/>
    </source>
</evidence>
<dbReference type="SUPFAM" id="SSF56935">
    <property type="entry name" value="Porins"/>
    <property type="match status" value="1"/>
</dbReference>
<comment type="subcellular location">
    <subcellularLocation>
        <location evidence="1 8">Cell outer membrane</location>
        <topology evidence="1 8">Multi-pass membrane protein</topology>
    </subcellularLocation>
</comment>
<keyword evidence="10" id="KW-0732">Signal</keyword>
<evidence type="ECO:0000256" key="5">
    <source>
        <dbReference type="ARBA" id="ARBA00023077"/>
    </source>
</evidence>
<dbReference type="Pfam" id="PF13715">
    <property type="entry name" value="CarbopepD_reg_2"/>
    <property type="match status" value="1"/>
</dbReference>
<accession>A0A1M5D5T7</accession>
<dbReference type="InterPro" id="IPR023996">
    <property type="entry name" value="TonB-dep_OMP_SusC/RagA"/>
</dbReference>
<evidence type="ECO:0000256" key="2">
    <source>
        <dbReference type="ARBA" id="ARBA00022448"/>
    </source>
</evidence>
<dbReference type="NCBIfam" id="TIGR04056">
    <property type="entry name" value="OMP_RagA_SusC"/>
    <property type="match status" value="1"/>
</dbReference>
<dbReference type="InterPro" id="IPR037066">
    <property type="entry name" value="Plug_dom_sf"/>
</dbReference>
<gene>
    <name evidence="13" type="ORF">SAMN02745131_03122</name>
</gene>
<keyword evidence="7 8" id="KW-0998">Cell outer membrane</keyword>
<keyword evidence="3 8" id="KW-1134">Transmembrane beta strand</keyword>
<keyword evidence="14" id="KW-1185">Reference proteome</keyword>
<dbReference type="Gene3D" id="2.170.130.10">
    <property type="entry name" value="TonB-dependent receptor, plug domain"/>
    <property type="match status" value="1"/>
</dbReference>
<dbReference type="Gene3D" id="2.60.40.1120">
    <property type="entry name" value="Carboxypeptidase-like, regulatory domain"/>
    <property type="match status" value="1"/>
</dbReference>
<dbReference type="InterPro" id="IPR039426">
    <property type="entry name" value="TonB-dep_rcpt-like"/>
</dbReference>
<dbReference type="Pfam" id="PF00593">
    <property type="entry name" value="TonB_dep_Rec_b-barrel"/>
    <property type="match status" value="1"/>
</dbReference>
<evidence type="ECO:0000256" key="4">
    <source>
        <dbReference type="ARBA" id="ARBA00022692"/>
    </source>
</evidence>
<protein>
    <submittedName>
        <fullName evidence="13">TonB-linked outer membrane protein, SusC/RagA family</fullName>
    </submittedName>
</protein>
<dbReference type="PROSITE" id="PS52016">
    <property type="entry name" value="TONB_DEPENDENT_REC_3"/>
    <property type="match status" value="1"/>
</dbReference>
<evidence type="ECO:0000256" key="7">
    <source>
        <dbReference type="ARBA" id="ARBA00023237"/>
    </source>
</evidence>
<dbReference type="Proteomes" id="UP000184048">
    <property type="component" value="Unassembled WGS sequence"/>
</dbReference>
<sequence length="1079" mass="117893">MRRIVTLLTVLMLFSALAFGQTRPVTGKVTDAQGKAVPFASVTVKGTKTGVAADENGNFTIEAAPNSTLVFSAAGFETSEVKIGNETSITATVTSQSNMSEVVVTALGVRRSKNTLPYAAQQVTGEEVSKTRGANVGAALSGKVSGLQIQQGNGIGGSTNVVIRGVKSLTGNNQALFVVDGVPVDNTNNNSANQRTGRGGYDYGNAAADINPDDIESINVLKGAAASALYGSRAANGVVMITTKKAKRGLGITVNSGLIVGKIDKSTYPTYQTQYGAGYSDPYQKDGFLYFDVDGDGVKDYVVPTSEDASYGVKFDPNLLVYHWDAFDPASPYYHTKRPWVAAQNNPSTFYETSITNNNSIMLDGASEKGGIKIGYTRNNEKGVLPNSQVIKNIVNFGANYKITEQLNASASVNYSKVDGRGRYGTGYSGRNVNQNFRQWYQANVDLKEQKEAYFRNYQNITWNWSDPSKPSGIKPIYTDNYYWTVYQNYENDTRSRVFGNVALDYKATDWLSFLARVSVDNYTELQEERIAVGSQAVPFYSRFDRNYTERNYDLMGTIDKGLTQDLNMKFLLGTNMRRNEIRSMFGSTSGGLIVPGLYSIANSKGTVPAPVEAYQPKAVDGYFANLTLSYQDYLTLDGAFRRDRSSTLPVDKNAYNYYAISGSWLFSHHLSTVPWLSTGKLRLNYATVGNDAPWGSIKDVYDQPNPFGSTILFSLPGVKNNNELKPEQTTSKEAGLELGFFHNRLGVDATYYIANTVDQIFNVATTTATGYSSKYVNAGNIENRGIELSLYGTPVKTQDFSWNINVNWTRNRNKVISLYNDSKNLQLGSFQGGVSINATLGQPYGTIQGKTWQMVDPANPANLIAWDGRGEKVVKSNGRYGMTSTTSNVIGNVNPDWYGGISNSFRYKNLTLGFLIDMRQGGDVFSLDMYYGGATGVLKESAELNDLGNPSRNTIANGGGVIMPGVTADGKPNTKRVENVFGTFGYAYNPAAAFVYDASYVKLREANISYTIPQSVFNSVKAIKGAELSLIGRNLWIIHKNLPYSDPEENLSSGNIQGYQSGAYPTTRSMGVNLKLKF</sequence>
<feature type="chain" id="PRO_5012928727" evidence="10">
    <location>
        <begin position="21"/>
        <end position="1079"/>
    </location>
</feature>
<evidence type="ECO:0000313" key="14">
    <source>
        <dbReference type="Proteomes" id="UP000184048"/>
    </source>
</evidence>
<dbReference type="SUPFAM" id="SSF49464">
    <property type="entry name" value="Carboxypeptidase regulatory domain-like"/>
    <property type="match status" value="1"/>
</dbReference>
<evidence type="ECO:0000259" key="11">
    <source>
        <dbReference type="Pfam" id="PF00593"/>
    </source>
</evidence>
<dbReference type="InterPro" id="IPR008969">
    <property type="entry name" value="CarboxyPept-like_regulatory"/>
</dbReference>
<evidence type="ECO:0000256" key="8">
    <source>
        <dbReference type="PROSITE-ProRule" id="PRU01360"/>
    </source>
</evidence>
<evidence type="ECO:0000256" key="6">
    <source>
        <dbReference type="ARBA" id="ARBA00023136"/>
    </source>
</evidence>
<dbReference type="NCBIfam" id="TIGR04057">
    <property type="entry name" value="SusC_RagA_signa"/>
    <property type="match status" value="1"/>
</dbReference>
<dbReference type="InterPro" id="IPR023997">
    <property type="entry name" value="TonB-dep_OMP_SusC/RagA_CS"/>
</dbReference>
<keyword evidence="4 8" id="KW-0812">Transmembrane</keyword>
<reference evidence="13 14" key="1">
    <citation type="submission" date="2016-11" db="EMBL/GenBank/DDBJ databases">
        <authorList>
            <person name="Jaros S."/>
            <person name="Januszkiewicz K."/>
            <person name="Wedrychowicz H."/>
        </authorList>
    </citation>
    <scope>NUCLEOTIDE SEQUENCE [LARGE SCALE GENOMIC DNA]</scope>
    <source>
        <strain evidence="13 14">DSM 18119</strain>
    </source>
</reference>
<keyword evidence="6 8" id="KW-0472">Membrane</keyword>
<dbReference type="RefSeq" id="WP_072836268.1">
    <property type="nucleotide sequence ID" value="NZ_FQUU01000014.1"/>
</dbReference>
<dbReference type="AlphaFoldDB" id="A0A1M5D5T7"/>
<feature type="domain" description="TonB-dependent receptor plug" evidence="12">
    <location>
        <begin position="113"/>
        <end position="238"/>
    </location>
</feature>
<evidence type="ECO:0000256" key="10">
    <source>
        <dbReference type="SAM" id="SignalP"/>
    </source>
</evidence>
<proteinExistence type="inferred from homology"/>
<dbReference type="InterPro" id="IPR036942">
    <property type="entry name" value="Beta-barrel_TonB_sf"/>
</dbReference>
<keyword evidence="5 9" id="KW-0798">TonB box</keyword>
<dbReference type="OrthoDB" id="9768177at2"/>
<evidence type="ECO:0000256" key="9">
    <source>
        <dbReference type="RuleBase" id="RU003357"/>
    </source>
</evidence>
<feature type="domain" description="TonB-dependent receptor-like beta-barrel" evidence="11">
    <location>
        <begin position="457"/>
        <end position="845"/>
    </location>
</feature>
<organism evidence="13 14">
    <name type="scientific">Flavisolibacter ginsengisoli DSM 18119</name>
    <dbReference type="NCBI Taxonomy" id="1121884"/>
    <lineage>
        <taxon>Bacteria</taxon>
        <taxon>Pseudomonadati</taxon>
        <taxon>Bacteroidota</taxon>
        <taxon>Chitinophagia</taxon>
        <taxon>Chitinophagales</taxon>
        <taxon>Chitinophagaceae</taxon>
        <taxon>Flavisolibacter</taxon>
    </lineage>
</organism>
<dbReference type="InterPro" id="IPR012910">
    <property type="entry name" value="Plug_dom"/>
</dbReference>
<keyword evidence="2 8" id="KW-0813">Transport</keyword>
<dbReference type="Pfam" id="PF07715">
    <property type="entry name" value="Plug"/>
    <property type="match status" value="1"/>
</dbReference>
<feature type="signal peptide" evidence="10">
    <location>
        <begin position="1"/>
        <end position="20"/>
    </location>
</feature>
<evidence type="ECO:0000256" key="1">
    <source>
        <dbReference type="ARBA" id="ARBA00004571"/>
    </source>
</evidence>
<dbReference type="Gene3D" id="2.40.170.20">
    <property type="entry name" value="TonB-dependent receptor, beta-barrel domain"/>
    <property type="match status" value="1"/>
</dbReference>
<dbReference type="STRING" id="1121884.SAMN02745131_03122"/>
<name>A0A1M5D5T7_9BACT</name>
<dbReference type="EMBL" id="FQUU01000014">
    <property type="protein sequence ID" value="SHF62348.1"/>
    <property type="molecule type" value="Genomic_DNA"/>
</dbReference>
<evidence type="ECO:0000256" key="3">
    <source>
        <dbReference type="ARBA" id="ARBA00022452"/>
    </source>
</evidence>
<evidence type="ECO:0000259" key="12">
    <source>
        <dbReference type="Pfam" id="PF07715"/>
    </source>
</evidence>